<protein>
    <recommendedName>
        <fullName evidence="2">Allantoate amidinohydrolase</fullName>
    </recommendedName>
</protein>
<reference evidence="4 5" key="1">
    <citation type="submission" date="2023-11" db="EMBL/GenBank/DDBJ databases">
        <title>Halocaridina rubra genome assembly.</title>
        <authorList>
            <person name="Smith C."/>
        </authorList>
    </citation>
    <scope>NUCLEOTIDE SEQUENCE [LARGE SCALE GENOMIC DNA]</scope>
    <source>
        <strain evidence="4">EP-1</strain>
        <tissue evidence="4">Whole</tissue>
    </source>
</reference>
<dbReference type="Pfam" id="PF03561">
    <property type="entry name" value="Allantoicase"/>
    <property type="match status" value="2"/>
</dbReference>
<dbReference type="GO" id="GO:0004037">
    <property type="term" value="F:allantoicase activity"/>
    <property type="evidence" value="ECO:0007669"/>
    <property type="project" value="InterPro"/>
</dbReference>
<accession>A0AAN9A7L5</accession>
<dbReference type="NCBIfam" id="TIGR02961">
    <property type="entry name" value="allantoicase"/>
    <property type="match status" value="1"/>
</dbReference>
<dbReference type="AlphaFoldDB" id="A0AAN9A7L5"/>
<dbReference type="InterPro" id="IPR008979">
    <property type="entry name" value="Galactose-bd-like_sf"/>
</dbReference>
<dbReference type="FunFam" id="2.60.120.260:FF:000085">
    <property type="entry name" value="probable allantoicase"/>
    <property type="match status" value="1"/>
</dbReference>
<dbReference type="InterPro" id="IPR015908">
    <property type="entry name" value="Allantoicase_dom"/>
</dbReference>
<keyword evidence="5" id="KW-1185">Reference proteome</keyword>
<feature type="domain" description="Allantoicase" evidence="3">
    <location>
        <begin position="223"/>
        <end position="381"/>
    </location>
</feature>
<dbReference type="FunFam" id="2.60.120.260:FF:000077">
    <property type="entry name" value="Probable allantoicase"/>
    <property type="match status" value="1"/>
</dbReference>
<dbReference type="GO" id="GO:0000256">
    <property type="term" value="P:allantoin catabolic process"/>
    <property type="evidence" value="ECO:0007669"/>
    <property type="project" value="InterPro"/>
</dbReference>
<name>A0AAN9A7L5_HALRR</name>
<feature type="domain" description="Allantoicase" evidence="3">
    <location>
        <begin position="28"/>
        <end position="201"/>
    </location>
</feature>
<dbReference type="PIRSF" id="PIRSF016516">
    <property type="entry name" value="Allantoicase"/>
    <property type="match status" value="1"/>
</dbReference>
<evidence type="ECO:0000259" key="3">
    <source>
        <dbReference type="Pfam" id="PF03561"/>
    </source>
</evidence>
<evidence type="ECO:0000256" key="2">
    <source>
        <dbReference type="ARBA" id="ARBA00031078"/>
    </source>
</evidence>
<evidence type="ECO:0000313" key="5">
    <source>
        <dbReference type="Proteomes" id="UP001381693"/>
    </source>
</evidence>
<proteinExistence type="inferred from homology"/>
<organism evidence="4 5">
    <name type="scientific">Halocaridina rubra</name>
    <name type="common">Hawaiian red shrimp</name>
    <dbReference type="NCBI Taxonomy" id="373956"/>
    <lineage>
        <taxon>Eukaryota</taxon>
        <taxon>Metazoa</taxon>
        <taxon>Ecdysozoa</taxon>
        <taxon>Arthropoda</taxon>
        <taxon>Crustacea</taxon>
        <taxon>Multicrustacea</taxon>
        <taxon>Malacostraca</taxon>
        <taxon>Eumalacostraca</taxon>
        <taxon>Eucarida</taxon>
        <taxon>Decapoda</taxon>
        <taxon>Pleocyemata</taxon>
        <taxon>Caridea</taxon>
        <taxon>Atyoidea</taxon>
        <taxon>Atyidae</taxon>
        <taxon>Halocaridina</taxon>
    </lineage>
</organism>
<dbReference type="InterPro" id="IPR005164">
    <property type="entry name" value="Allantoicase"/>
</dbReference>
<gene>
    <name evidence="4" type="ORF">SK128_007825</name>
</gene>
<dbReference type="Gene3D" id="2.60.120.260">
    <property type="entry name" value="Galactose-binding domain-like"/>
    <property type="match status" value="2"/>
</dbReference>
<dbReference type="EMBL" id="JAXCGZ010013324">
    <property type="protein sequence ID" value="KAK7072847.1"/>
    <property type="molecule type" value="Genomic_DNA"/>
</dbReference>
<dbReference type="HAMAP" id="MF_00813">
    <property type="entry name" value="Allantoicase"/>
    <property type="match status" value="1"/>
</dbReference>
<dbReference type="Proteomes" id="UP001381693">
    <property type="component" value="Unassembled WGS sequence"/>
</dbReference>
<dbReference type="SUPFAM" id="SSF49785">
    <property type="entry name" value="Galactose-binding domain-like"/>
    <property type="match status" value="2"/>
</dbReference>
<evidence type="ECO:0000313" key="4">
    <source>
        <dbReference type="EMBL" id="KAK7072847.1"/>
    </source>
</evidence>
<dbReference type="PANTHER" id="PTHR12045">
    <property type="entry name" value="ALLANTOICASE"/>
    <property type="match status" value="1"/>
</dbReference>
<sequence length="389" mass="43702">MALRDTETTFEQKPKYAELNNLASEKLGGKILFATDDWFAVAENLLKDSDAEWKEGLFTDCGKWMDGWETRRKRIPGHDWCILRLGVPGVIEGIDADTSFFTGNYVPRISVQAAVLSPREEASIPERRSEMGKAACSGVLEHVNRLHSENWETIIPMTEARPGYRDTCHTYISTTVKKRWTHIRLNVYPDGGIARLRVFGYATPNWENAHPNELVDLAAITNGGVCLEYSDAHYGHPRNLISPGRGINMADGWETARRLDRPSVLAADSRGVLQVPGYEWTVLRLGHPGKIRKIEIDTHHFKGNFPDSCRIDGCLLGPQDIDDGSLGTNDSLWKPILLPQKLSAHSRHFFDNELENSDAVSHVRIVIAPDGGISRVRLYGYITKLFSRL</sequence>
<comment type="caution">
    <text evidence="4">The sequence shown here is derived from an EMBL/GenBank/DDBJ whole genome shotgun (WGS) entry which is preliminary data.</text>
</comment>
<comment type="similarity">
    <text evidence="1">Belongs to the allantoicase family.</text>
</comment>
<dbReference type="PANTHER" id="PTHR12045:SF3">
    <property type="entry name" value="INACTIVE ALLANTOICASE-RELATED"/>
    <property type="match status" value="1"/>
</dbReference>
<evidence type="ECO:0000256" key="1">
    <source>
        <dbReference type="ARBA" id="ARBA00009242"/>
    </source>
</evidence>